<dbReference type="Gene3D" id="2.40.50.230">
    <property type="entry name" value="Gp5 N-terminal domain"/>
    <property type="match status" value="1"/>
</dbReference>
<dbReference type="EMBL" id="AZEY01000034">
    <property type="protein sequence ID" value="KRL67110.1"/>
    <property type="molecule type" value="Genomic_DNA"/>
</dbReference>
<gene>
    <name evidence="1" type="ORF">FC85_GL002705</name>
</gene>
<protein>
    <submittedName>
        <fullName evidence="1">Uncharacterized protein</fullName>
    </submittedName>
</protein>
<dbReference type="InterPro" id="IPR037026">
    <property type="entry name" value="Vgr_OB-fold_dom_sf"/>
</dbReference>
<dbReference type="PATRIC" id="fig|1423739.3.peg.2806"/>
<dbReference type="AlphaFoldDB" id="A0A0R1SC20"/>
<evidence type="ECO:0000313" key="2">
    <source>
        <dbReference type="Proteomes" id="UP000052013"/>
    </source>
</evidence>
<sequence length="154" mass="17190">MFKLAKITNPYKKAAQAIAEAASRDNHNCLVGKIVKYDKAKHIADIQPLPEDLSGDKMGIINNVEVPFSVYWIDEMWDHMADYLTPICPRDGAGTMKITPPPKRLVPGTEVTMVVHDYCLDGYEVGKGYFGREEDPREHDLNDAIVVAINSEVS</sequence>
<organism evidence="1 2">
    <name type="scientific">Lentilactobacillus diolivorans DSM 14421</name>
    <dbReference type="NCBI Taxonomy" id="1423739"/>
    <lineage>
        <taxon>Bacteria</taxon>
        <taxon>Bacillati</taxon>
        <taxon>Bacillota</taxon>
        <taxon>Bacilli</taxon>
        <taxon>Lactobacillales</taxon>
        <taxon>Lactobacillaceae</taxon>
        <taxon>Lentilactobacillus</taxon>
    </lineage>
</organism>
<comment type="caution">
    <text evidence="1">The sequence shown here is derived from an EMBL/GenBank/DDBJ whole genome shotgun (WGS) entry which is preliminary data.</text>
</comment>
<dbReference type="Proteomes" id="UP000052013">
    <property type="component" value="Unassembled WGS sequence"/>
</dbReference>
<reference evidence="1 2" key="1">
    <citation type="journal article" date="2015" name="Genome Announc.">
        <title>Expanding the biotechnology potential of lactobacilli through comparative genomics of 213 strains and associated genera.</title>
        <authorList>
            <person name="Sun Z."/>
            <person name="Harris H.M."/>
            <person name="McCann A."/>
            <person name="Guo C."/>
            <person name="Argimon S."/>
            <person name="Zhang W."/>
            <person name="Yang X."/>
            <person name="Jeffery I.B."/>
            <person name="Cooney J.C."/>
            <person name="Kagawa T.F."/>
            <person name="Liu W."/>
            <person name="Song Y."/>
            <person name="Salvetti E."/>
            <person name="Wrobel A."/>
            <person name="Rasinkangas P."/>
            <person name="Parkhill J."/>
            <person name="Rea M.C."/>
            <person name="O'Sullivan O."/>
            <person name="Ritari J."/>
            <person name="Douillard F.P."/>
            <person name="Paul Ross R."/>
            <person name="Yang R."/>
            <person name="Briner A.E."/>
            <person name="Felis G.E."/>
            <person name="de Vos W.M."/>
            <person name="Barrangou R."/>
            <person name="Klaenhammer T.R."/>
            <person name="Caufield P.W."/>
            <person name="Cui Y."/>
            <person name="Zhang H."/>
            <person name="O'Toole P.W."/>
        </authorList>
    </citation>
    <scope>NUCLEOTIDE SEQUENCE [LARGE SCALE GENOMIC DNA]</scope>
    <source>
        <strain evidence="1 2">DSM 14421</strain>
    </source>
</reference>
<name>A0A0R1SC20_9LACO</name>
<evidence type="ECO:0000313" key="1">
    <source>
        <dbReference type="EMBL" id="KRL67110.1"/>
    </source>
</evidence>
<dbReference type="STRING" id="1423739.FC85_GL002705"/>
<proteinExistence type="predicted"/>
<accession>A0A0R1SC20</accession>